<keyword evidence="5 9" id="KW-0350">Heme biosynthesis</keyword>
<comment type="similarity">
    <text evidence="1 9 10">Belongs to the ferrochelatase family.</text>
</comment>
<dbReference type="PANTHER" id="PTHR11108:SF1">
    <property type="entry name" value="FERROCHELATASE, MITOCHONDRIAL"/>
    <property type="match status" value="1"/>
</dbReference>
<keyword evidence="3 9" id="KW-0479">Metal-binding</keyword>
<comment type="function">
    <text evidence="9 10">Catalyzes the ferrous insertion into protoporphyrin IX.</text>
</comment>
<reference evidence="11" key="1">
    <citation type="submission" date="2019-02" db="EMBL/GenBank/DDBJ databases">
        <authorList>
            <person name="Gruber-Vodicka R. H."/>
            <person name="Seah K. B. B."/>
        </authorList>
    </citation>
    <scope>NUCLEOTIDE SEQUENCE</scope>
    <source>
        <strain evidence="12">BECK_S1320</strain>
        <strain evidence="11">BECK_S1321</strain>
    </source>
</reference>
<evidence type="ECO:0000256" key="5">
    <source>
        <dbReference type="ARBA" id="ARBA00023133"/>
    </source>
</evidence>
<sequence length="344" mass="39416">MYANNLQPTSAPVGILITNLGTPAAPTPRAVRRYLAEFLWDRRVVDMPRFLWWPILHGIVLRTRPRKSAELYRNIWTPAGSPLLVISKRQTSALRAILDERCPVPVRVVLGMRYGKPSFQEALEQLRAENIRRLLVLPLYPQHSASTTASTFDAIAEELKTWRCMPMLRFINGYHEDKGYIQALCQSIRQAWTEHPPPDQLLFSFHGLPRRYTTSGDPYHEECQATARRVADGLNLADEKWMVSFQSRVGREEWLAPHTDELLREWGKAGIESVHVICPGFSADCIETLEEIEMRAREIFLSAGGKVFHYIHGLNDRSEHLEALADLVQSHARDWLSSEKEGRK</sequence>
<dbReference type="FunFam" id="3.40.50.1400:FF:000002">
    <property type="entry name" value="Ferrochelatase"/>
    <property type="match status" value="1"/>
</dbReference>
<keyword evidence="7 9" id="KW-0627">Porphyrin biosynthesis</keyword>
<comment type="catalytic activity">
    <reaction evidence="9 10">
        <text>heme b + 2 H(+) = protoporphyrin IX + Fe(2+)</text>
        <dbReference type="Rhea" id="RHEA:22584"/>
        <dbReference type="ChEBI" id="CHEBI:15378"/>
        <dbReference type="ChEBI" id="CHEBI:29033"/>
        <dbReference type="ChEBI" id="CHEBI:57306"/>
        <dbReference type="ChEBI" id="CHEBI:60344"/>
        <dbReference type="EC" id="4.98.1.1"/>
    </reaction>
</comment>
<evidence type="ECO:0000256" key="6">
    <source>
        <dbReference type="ARBA" id="ARBA00023239"/>
    </source>
</evidence>
<dbReference type="UniPathway" id="UPA00252">
    <property type="reaction ID" value="UER00325"/>
</dbReference>
<evidence type="ECO:0000256" key="9">
    <source>
        <dbReference type="HAMAP-Rule" id="MF_00323"/>
    </source>
</evidence>
<dbReference type="InterPro" id="IPR001015">
    <property type="entry name" value="Ferrochelatase"/>
</dbReference>
<keyword evidence="2 9" id="KW-0963">Cytoplasm</keyword>
<evidence type="ECO:0000256" key="1">
    <source>
        <dbReference type="ARBA" id="ARBA00007718"/>
    </source>
</evidence>
<dbReference type="EMBL" id="CAADFR010000003">
    <property type="protein sequence ID" value="VFK36581.1"/>
    <property type="molecule type" value="Genomic_DNA"/>
</dbReference>
<feature type="binding site" evidence="9">
    <location>
        <position position="287"/>
    </location>
    <ligand>
        <name>Fe(2+)</name>
        <dbReference type="ChEBI" id="CHEBI:29033"/>
    </ligand>
</feature>
<gene>
    <name evidence="9" type="primary">hemH</name>
    <name evidence="12" type="ORF">BECKSD772E_GA0070983_100351</name>
    <name evidence="11" type="ORF">BECKSD772F_GA0070984_100322</name>
</gene>
<dbReference type="EMBL" id="CAADFU010000003">
    <property type="protein sequence ID" value="VFK39619.1"/>
    <property type="molecule type" value="Genomic_DNA"/>
</dbReference>
<dbReference type="CDD" id="cd03411">
    <property type="entry name" value="Ferrochelatase_N"/>
    <property type="match status" value="1"/>
</dbReference>
<dbReference type="GO" id="GO:0005737">
    <property type="term" value="C:cytoplasm"/>
    <property type="evidence" value="ECO:0007669"/>
    <property type="project" value="UniProtKB-SubCell"/>
</dbReference>
<keyword evidence="6 9" id="KW-0456">Lyase</keyword>
<evidence type="ECO:0000256" key="4">
    <source>
        <dbReference type="ARBA" id="ARBA00023004"/>
    </source>
</evidence>
<evidence type="ECO:0000256" key="7">
    <source>
        <dbReference type="ARBA" id="ARBA00023244"/>
    </source>
</evidence>
<accession>A0A450Y4X8</accession>
<dbReference type="PANTHER" id="PTHR11108">
    <property type="entry name" value="FERROCHELATASE"/>
    <property type="match status" value="1"/>
</dbReference>
<evidence type="ECO:0000256" key="10">
    <source>
        <dbReference type="RuleBase" id="RU000607"/>
    </source>
</evidence>
<dbReference type="HAMAP" id="MF_00323">
    <property type="entry name" value="Ferrochelatase"/>
    <property type="match status" value="1"/>
</dbReference>
<proteinExistence type="inferred from homology"/>
<dbReference type="PROSITE" id="PS00534">
    <property type="entry name" value="FERROCHELATASE"/>
    <property type="match status" value="1"/>
</dbReference>
<evidence type="ECO:0000313" key="11">
    <source>
        <dbReference type="EMBL" id="VFK36581.1"/>
    </source>
</evidence>
<dbReference type="AlphaFoldDB" id="A0A450Y4X8"/>
<dbReference type="GO" id="GO:0046872">
    <property type="term" value="F:metal ion binding"/>
    <property type="evidence" value="ECO:0007669"/>
    <property type="project" value="UniProtKB-KW"/>
</dbReference>
<dbReference type="GO" id="GO:0006783">
    <property type="term" value="P:heme biosynthetic process"/>
    <property type="evidence" value="ECO:0007669"/>
    <property type="project" value="UniProtKB-UniRule"/>
</dbReference>
<feature type="binding site" evidence="9">
    <location>
        <position position="206"/>
    </location>
    <ligand>
        <name>Fe(2+)</name>
        <dbReference type="ChEBI" id="CHEBI:29033"/>
    </ligand>
</feature>
<dbReference type="Gene3D" id="3.40.50.1400">
    <property type="match status" value="2"/>
</dbReference>
<evidence type="ECO:0000256" key="2">
    <source>
        <dbReference type="ARBA" id="ARBA00022490"/>
    </source>
</evidence>
<dbReference type="EC" id="4.98.1.1" evidence="9 10"/>
<dbReference type="GO" id="GO:0004325">
    <property type="term" value="F:ferrochelatase activity"/>
    <property type="evidence" value="ECO:0007669"/>
    <property type="project" value="UniProtKB-UniRule"/>
</dbReference>
<protein>
    <recommendedName>
        <fullName evidence="9 10">Ferrochelatase</fullName>
        <ecNumber evidence="9 10">4.98.1.1</ecNumber>
    </recommendedName>
    <alternativeName>
        <fullName evidence="9">Heme synthase</fullName>
    </alternativeName>
    <alternativeName>
        <fullName evidence="9">Protoheme ferro-lyase</fullName>
    </alternativeName>
</protein>
<dbReference type="InterPro" id="IPR033644">
    <property type="entry name" value="Ferrochelatase_C"/>
</dbReference>
<dbReference type="CDD" id="cd00419">
    <property type="entry name" value="Ferrochelatase_C"/>
    <property type="match status" value="1"/>
</dbReference>
<dbReference type="Pfam" id="PF00762">
    <property type="entry name" value="Ferrochelatase"/>
    <property type="match status" value="1"/>
</dbReference>
<dbReference type="InterPro" id="IPR019772">
    <property type="entry name" value="Ferrochelatase_AS"/>
</dbReference>
<dbReference type="InterPro" id="IPR033659">
    <property type="entry name" value="Ferrochelatase_N"/>
</dbReference>
<evidence type="ECO:0000313" key="12">
    <source>
        <dbReference type="EMBL" id="VFK39619.1"/>
    </source>
</evidence>
<dbReference type="NCBIfam" id="TIGR00109">
    <property type="entry name" value="hemH"/>
    <property type="match status" value="1"/>
</dbReference>
<keyword evidence="4 9" id="KW-0408">Iron</keyword>
<comment type="pathway">
    <text evidence="9 10">Porphyrin-containing compound metabolism; protoheme biosynthesis; protoheme from protoporphyrin-IX: step 1/1.</text>
</comment>
<comment type="subcellular location">
    <subcellularLocation>
        <location evidence="9 10">Cytoplasm</location>
    </subcellularLocation>
</comment>
<organism evidence="11">
    <name type="scientific">Candidatus Kentrum sp. SD</name>
    <dbReference type="NCBI Taxonomy" id="2126332"/>
    <lineage>
        <taxon>Bacteria</taxon>
        <taxon>Pseudomonadati</taxon>
        <taxon>Pseudomonadota</taxon>
        <taxon>Gammaproteobacteria</taxon>
        <taxon>Candidatus Kentrum</taxon>
    </lineage>
</organism>
<evidence type="ECO:0000256" key="3">
    <source>
        <dbReference type="ARBA" id="ARBA00022723"/>
    </source>
</evidence>
<comment type="catalytic activity">
    <reaction evidence="8">
        <text>Fe-coproporphyrin III + 2 H(+) = coproporphyrin III + Fe(2+)</text>
        <dbReference type="Rhea" id="RHEA:49572"/>
        <dbReference type="ChEBI" id="CHEBI:15378"/>
        <dbReference type="ChEBI" id="CHEBI:29033"/>
        <dbReference type="ChEBI" id="CHEBI:68438"/>
        <dbReference type="ChEBI" id="CHEBI:131725"/>
        <dbReference type="EC" id="4.99.1.9"/>
    </reaction>
    <physiologicalReaction direction="right-to-left" evidence="8">
        <dbReference type="Rhea" id="RHEA:49574"/>
    </physiologicalReaction>
</comment>
<name>A0A450Y4X8_9GAMM</name>
<evidence type="ECO:0000256" key="8">
    <source>
        <dbReference type="ARBA" id="ARBA00024536"/>
    </source>
</evidence>
<dbReference type="SUPFAM" id="SSF53800">
    <property type="entry name" value="Chelatase"/>
    <property type="match status" value="1"/>
</dbReference>